<protein>
    <submittedName>
        <fullName evidence="1">Uncharacterized protein</fullName>
    </submittedName>
</protein>
<organism evidence="1 2">
    <name type="scientific">Streblomastix strix</name>
    <dbReference type="NCBI Taxonomy" id="222440"/>
    <lineage>
        <taxon>Eukaryota</taxon>
        <taxon>Metamonada</taxon>
        <taxon>Preaxostyla</taxon>
        <taxon>Oxymonadida</taxon>
        <taxon>Streblomastigidae</taxon>
        <taxon>Streblomastix</taxon>
    </lineage>
</organism>
<proteinExistence type="predicted"/>
<dbReference type="EMBL" id="SNRW01004392">
    <property type="protein sequence ID" value="KAA6387403.1"/>
    <property type="molecule type" value="Genomic_DNA"/>
</dbReference>
<dbReference type="AlphaFoldDB" id="A0A5J4VYG9"/>
<reference evidence="1 2" key="1">
    <citation type="submission" date="2019-03" db="EMBL/GenBank/DDBJ databases">
        <title>Single cell metagenomics reveals metabolic interactions within the superorganism composed of flagellate Streblomastix strix and complex community of Bacteroidetes bacteria on its surface.</title>
        <authorList>
            <person name="Treitli S.C."/>
            <person name="Kolisko M."/>
            <person name="Husnik F."/>
            <person name="Keeling P."/>
            <person name="Hampl V."/>
        </authorList>
    </citation>
    <scope>NUCLEOTIDE SEQUENCE [LARGE SCALE GENOMIC DNA]</scope>
    <source>
        <strain evidence="1">ST1C</strain>
    </source>
</reference>
<gene>
    <name evidence="1" type="ORF">EZS28_017072</name>
</gene>
<dbReference type="Proteomes" id="UP000324800">
    <property type="component" value="Unassembled WGS sequence"/>
</dbReference>
<evidence type="ECO:0000313" key="1">
    <source>
        <dbReference type="EMBL" id="KAA6387403.1"/>
    </source>
</evidence>
<accession>A0A5J4VYG9</accession>
<sequence length="81" mass="9338">MDVNYKTYRWEVEQSSGRAIKVVDGRGLFNKEGEIRGGFVGLVSKDNSGFIRSKKQCQTQEIIYIGEGQKSRKMRFNENLM</sequence>
<name>A0A5J4VYG9_9EUKA</name>
<evidence type="ECO:0000313" key="2">
    <source>
        <dbReference type="Proteomes" id="UP000324800"/>
    </source>
</evidence>
<comment type="caution">
    <text evidence="1">The sequence shown here is derived from an EMBL/GenBank/DDBJ whole genome shotgun (WGS) entry which is preliminary data.</text>
</comment>